<evidence type="ECO:0000256" key="9">
    <source>
        <dbReference type="ARBA" id="ARBA00023224"/>
    </source>
</evidence>
<evidence type="ECO:0000256" key="6">
    <source>
        <dbReference type="ARBA" id="ARBA00022989"/>
    </source>
</evidence>
<accession>A0A195EXV6</accession>
<keyword evidence="2" id="KW-1003">Cell membrane</keyword>
<feature type="transmembrane region" description="Helical" evidence="10">
    <location>
        <begin position="250"/>
        <end position="277"/>
    </location>
</feature>
<dbReference type="PANTHER" id="PTHR21137:SF35">
    <property type="entry name" value="ODORANT RECEPTOR 19A-RELATED"/>
    <property type="match status" value="1"/>
</dbReference>
<dbReference type="Pfam" id="PF02949">
    <property type="entry name" value="7tm_6"/>
    <property type="match status" value="1"/>
</dbReference>
<feature type="transmembrane region" description="Helical" evidence="10">
    <location>
        <begin position="289"/>
        <end position="310"/>
    </location>
</feature>
<feature type="non-terminal residue" evidence="11">
    <location>
        <position position="1"/>
    </location>
</feature>
<feature type="transmembrane region" description="Helical" evidence="10">
    <location>
        <begin position="33"/>
        <end position="62"/>
    </location>
</feature>
<feature type="transmembrane region" description="Helical" evidence="10">
    <location>
        <begin position="136"/>
        <end position="155"/>
    </location>
</feature>
<evidence type="ECO:0000256" key="5">
    <source>
        <dbReference type="ARBA" id="ARBA00022725"/>
    </source>
</evidence>
<keyword evidence="8" id="KW-0675">Receptor</keyword>
<evidence type="ECO:0008006" key="13">
    <source>
        <dbReference type="Google" id="ProtNLM"/>
    </source>
</evidence>
<dbReference type="EMBL" id="KQ981920">
    <property type="protein sequence ID" value="KYN33058.1"/>
    <property type="molecule type" value="Genomic_DNA"/>
</dbReference>
<feature type="transmembrane region" description="Helical" evidence="10">
    <location>
        <begin position="187"/>
        <end position="209"/>
    </location>
</feature>
<evidence type="ECO:0000256" key="7">
    <source>
        <dbReference type="ARBA" id="ARBA00023136"/>
    </source>
</evidence>
<name>A0A195EXV6_9HYME</name>
<evidence type="ECO:0000256" key="8">
    <source>
        <dbReference type="ARBA" id="ARBA00023170"/>
    </source>
</evidence>
<sequence length="408" mass="46946">LLKQIKVDWNSIEDNNEIKILEKYAIENHLVSLIFAFTAAFSLCLYIIIELIPVILDAAMPMNTSRLRKVKIDFEFFIDEQQYFYIYFIYEIITLLIGMLTILATGSLSLAFLRHCCATFKIARFSTFFMNIMNKWYSAVMLISVISLSCSLFRLKQLLEQIQDDWNSLKDKLEINIIEKYACSARLFTIILIVYCYFGLIFCGIIQYLPIILDVILPLNDSRPCQLFVVTEYFINQEKYFYVMLLHETLAYIVGTATLCSTSATIMTCILHTCALFKITRFAELLTSSFAVLFFILIVIGISSLSFNLFQVSNTYIISYFAFIVAILIFVHFNYMFIANYGGQELLNHGLKLFKATYNGIWYAAPLRTQKLLLFIMQKGTINVSLTCGGVFVASLEGFATVKLRLLY</sequence>
<evidence type="ECO:0000313" key="11">
    <source>
        <dbReference type="EMBL" id="KYN33058.1"/>
    </source>
</evidence>
<dbReference type="GO" id="GO:0005886">
    <property type="term" value="C:plasma membrane"/>
    <property type="evidence" value="ECO:0007669"/>
    <property type="project" value="UniProtKB-SubCell"/>
</dbReference>
<dbReference type="PANTHER" id="PTHR21137">
    <property type="entry name" value="ODORANT RECEPTOR"/>
    <property type="match status" value="1"/>
</dbReference>
<keyword evidence="6 10" id="KW-1133">Transmembrane helix</keyword>
<feature type="transmembrane region" description="Helical" evidence="10">
    <location>
        <begin position="83"/>
        <end position="104"/>
    </location>
</feature>
<evidence type="ECO:0000256" key="2">
    <source>
        <dbReference type="ARBA" id="ARBA00022475"/>
    </source>
</evidence>
<gene>
    <name evidence="11" type="ORF">ALC56_12692</name>
</gene>
<evidence type="ECO:0000256" key="1">
    <source>
        <dbReference type="ARBA" id="ARBA00004651"/>
    </source>
</evidence>
<keyword evidence="9" id="KW-0807">Transducer</keyword>
<evidence type="ECO:0000313" key="12">
    <source>
        <dbReference type="Proteomes" id="UP000078541"/>
    </source>
</evidence>
<proteinExistence type="predicted"/>
<keyword evidence="4 10" id="KW-0812">Transmembrane</keyword>
<keyword evidence="3" id="KW-0716">Sensory transduction</keyword>
<comment type="subcellular location">
    <subcellularLocation>
        <location evidence="1">Cell membrane</location>
        <topology evidence="1">Multi-pass membrane protein</topology>
    </subcellularLocation>
</comment>
<dbReference type="GO" id="GO:0007165">
    <property type="term" value="P:signal transduction"/>
    <property type="evidence" value="ECO:0007669"/>
    <property type="project" value="UniProtKB-KW"/>
</dbReference>
<dbReference type="Proteomes" id="UP000078541">
    <property type="component" value="Unassembled WGS sequence"/>
</dbReference>
<keyword evidence="7 10" id="KW-0472">Membrane</keyword>
<keyword evidence="12" id="KW-1185">Reference proteome</keyword>
<feature type="transmembrane region" description="Helical" evidence="10">
    <location>
        <begin position="316"/>
        <end position="338"/>
    </location>
</feature>
<dbReference type="GO" id="GO:0005549">
    <property type="term" value="F:odorant binding"/>
    <property type="evidence" value="ECO:0007669"/>
    <property type="project" value="InterPro"/>
</dbReference>
<protein>
    <recommendedName>
        <fullName evidence="13">Odorant receptor</fullName>
    </recommendedName>
</protein>
<organism evidence="11 12">
    <name type="scientific">Trachymyrmex septentrionalis</name>
    <dbReference type="NCBI Taxonomy" id="34720"/>
    <lineage>
        <taxon>Eukaryota</taxon>
        <taxon>Metazoa</taxon>
        <taxon>Ecdysozoa</taxon>
        <taxon>Arthropoda</taxon>
        <taxon>Hexapoda</taxon>
        <taxon>Insecta</taxon>
        <taxon>Pterygota</taxon>
        <taxon>Neoptera</taxon>
        <taxon>Endopterygota</taxon>
        <taxon>Hymenoptera</taxon>
        <taxon>Apocrita</taxon>
        <taxon>Aculeata</taxon>
        <taxon>Formicoidea</taxon>
        <taxon>Formicidae</taxon>
        <taxon>Myrmicinae</taxon>
        <taxon>Trachymyrmex</taxon>
    </lineage>
</organism>
<dbReference type="InterPro" id="IPR004117">
    <property type="entry name" value="7tm6_olfct_rcpt"/>
</dbReference>
<evidence type="ECO:0000256" key="3">
    <source>
        <dbReference type="ARBA" id="ARBA00022606"/>
    </source>
</evidence>
<reference evidence="11 12" key="1">
    <citation type="submission" date="2016-03" db="EMBL/GenBank/DDBJ databases">
        <title>Trachymyrmex septentrionalis WGS genome.</title>
        <authorList>
            <person name="Nygaard S."/>
            <person name="Hu H."/>
            <person name="Boomsma J."/>
            <person name="Zhang G."/>
        </authorList>
    </citation>
    <scope>NUCLEOTIDE SEQUENCE [LARGE SCALE GENOMIC DNA]</scope>
    <source>
        <strain evidence="11">Tsep2-gDNA-1</strain>
        <tissue evidence="11">Whole body</tissue>
    </source>
</reference>
<dbReference type="GO" id="GO:0004984">
    <property type="term" value="F:olfactory receptor activity"/>
    <property type="evidence" value="ECO:0007669"/>
    <property type="project" value="InterPro"/>
</dbReference>
<evidence type="ECO:0000256" key="4">
    <source>
        <dbReference type="ARBA" id="ARBA00022692"/>
    </source>
</evidence>
<dbReference type="AlphaFoldDB" id="A0A195EXV6"/>
<keyword evidence="5" id="KW-0552">Olfaction</keyword>
<evidence type="ECO:0000256" key="10">
    <source>
        <dbReference type="SAM" id="Phobius"/>
    </source>
</evidence>